<evidence type="ECO:0000256" key="1">
    <source>
        <dbReference type="SAM" id="MobiDB-lite"/>
    </source>
</evidence>
<organism evidence="3 4">
    <name type="scientific">Effrenium voratum</name>
    <dbReference type="NCBI Taxonomy" id="2562239"/>
    <lineage>
        <taxon>Eukaryota</taxon>
        <taxon>Sar</taxon>
        <taxon>Alveolata</taxon>
        <taxon>Dinophyceae</taxon>
        <taxon>Suessiales</taxon>
        <taxon>Symbiodiniaceae</taxon>
        <taxon>Effrenium</taxon>
    </lineage>
</organism>
<dbReference type="Gene3D" id="1.25.40.20">
    <property type="entry name" value="Ankyrin repeat-containing domain"/>
    <property type="match status" value="1"/>
</dbReference>
<dbReference type="InterPro" id="IPR001943">
    <property type="entry name" value="UVR_dom"/>
</dbReference>
<gene>
    <name evidence="3" type="ORF">EVOR1521_LOCUS19291</name>
</gene>
<evidence type="ECO:0000313" key="4">
    <source>
        <dbReference type="Proteomes" id="UP001178507"/>
    </source>
</evidence>
<sequence length="495" mass="55358">MGGFNAWAKDGKGKPPRHFDQETFMVDNSELRSDARGIFYRKSMSLVDKDRKIAEFKSVVRGMVCGQWLQVGDLYLPMEVNGKRVLLQAWWSQDRDDSPVEKHLERRELQLSAAESQKAERPQPLPEPNFESPPEVRPLTRGSGTLYEVVCDRLIIRTAPHPKAPMQGTRRRGQVLELFDWDKLREMRRLMTLLGPAWVALDSANGPQLRPKGLAHGHVDPLCQAAREGCVQDLHRFISEGLDVNSGDVSPLMLAAQREGWQGLVCCVLLLEAGADPKRSTGDPEKLADLERRKRAAVEAEDFQQAAHLKEEIQRLKDAETTQRLGGTAGAQLLAALERDADVSFHEIFEEVRGMDAPCQNLPQRVHRLLEVHQPEREPLSPPTPAPPKPGPASPPPGASAVCENEESWLATPLAARRQGAVYRVAAEKAWVYEKPSTSAELLGLLRQHQLLEILDYDLPRSFGRVVVEQNGGRESGWVLLEDEFLGPLLKPFRG</sequence>
<proteinExistence type="predicted"/>
<feature type="domain" description="UVR" evidence="2">
    <location>
        <begin position="284"/>
        <end position="319"/>
    </location>
</feature>
<dbReference type="AlphaFoldDB" id="A0AA36IVD4"/>
<feature type="compositionally biased region" description="Pro residues" evidence="1">
    <location>
        <begin position="380"/>
        <end position="398"/>
    </location>
</feature>
<feature type="region of interest" description="Disordered" evidence="1">
    <location>
        <begin position="375"/>
        <end position="401"/>
    </location>
</feature>
<protein>
    <recommendedName>
        <fullName evidence="2">UVR domain-containing protein</fullName>
    </recommendedName>
</protein>
<dbReference type="Pfam" id="PF02151">
    <property type="entry name" value="UVR"/>
    <property type="match status" value="1"/>
</dbReference>
<dbReference type="Proteomes" id="UP001178507">
    <property type="component" value="Unassembled WGS sequence"/>
</dbReference>
<keyword evidence="4" id="KW-1185">Reference proteome</keyword>
<dbReference type="PROSITE" id="PS50151">
    <property type="entry name" value="UVR"/>
    <property type="match status" value="1"/>
</dbReference>
<reference evidence="3" key="1">
    <citation type="submission" date="2023-08" db="EMBL/GenBank/DDBJ databases">
        <authorList>
            <person name="Chen Y."/>
            <person name="Shah S."/>
            <person name="Dougan E. K."/>
            <person name="Thang M."/>
            <person name="Chan C."/>
        </authorList>
    </citation>
    <scope>NUCLEOTIDE SEQUENCE</scope>
</reference>
<accession>A0AA36IVD4</accession>
<dbReference type="InterPro" id="IPR036770">
    <property type="entry name" value="Ankyrin_rpt-contain_sf"/>
</dbReference>
<dbReference type="EMBL" id="CAUJNA010002913">
    <property type="protein sequence ID" value="CAJ1394682.1"/>
    <property type="molecule type" value="Genomic_DNA"/>
</dbReference>
<evidence type="ECO:0000313" key="3">
    <source>
        <dbReference type="EMBL" id="CAJ1394682.1"/>
    </source>
</evidence>
<dbReference type="SUPFAM" id="SSF48403">
    <property type="entry name" value="Ankyrin repeat"/>
    <property type="match status" value="1"/>
</dbReference>
<evidence type="ECO:0000259" key="2">
    <source>
        <dbReference type="PROSITE" id="PS50151"/>
    </source>
</evidence>
<comment type="caution">
    <text evidence="3">The sequence shown here is derived from an EMBL/GenBank/DDBJ whole genome shotgun (WGS) entry which is preliminary data.</text>
</comment>
<name>A0AA36IVD4_9DINO</name>
<feature type="region of interest" description="Disordered" evidence="1">
    <location>
        <begin position="112"/>
        <end position="141"/>
    </location>
</feature>